<evidence type="ECO:0000313" key="2">
    <source>
        <dbReference type="EMBL" id="CUS46743.1"/>
    </source>
</evidence>
<feature type="region of interest" description="Disordered" evidence="1">
    <location>
        <begin position="1"/>
        <end position="34"/>
    </location>
</feature>
<reference evidence="2" key="1">
    <citation type="submission" date="2015-10" db="EMBL/GenBank/DDBJ databases">
        <authorList>
            <person name="Gilbert D.G."/>
        </authorList>
    </citation>
    <scope>NUCLEOTIDE SEQUENCE</scope>
</reference>
<name>A0A160TP84_9ZZZZ</name>
<organism evidence="2">
    <name type="scientific">hydrothermal vent metagenome</name>
    <dbReference type="NCBI Taxonomy" id="652676"/>
    <lineage>
        <taxon>unclassified sequences</taxon>
        <taxon>metagenomes</taxon>
        <taxon>ecological metagenomes</taxon>
    </lineage>
</organism>
<sequence>MVRHGGDSWTGWRHFASPPRSKRSRPISVSPAAGRSCNNALYPLRRNPWQKVRDIWGSGSHGFAVTIGLKRRDALHRGQGGGAH</sequence>
<dbReference type="AlphaFoldDB" id="A0A160TP84"/>
<protein>
    <submittedName>
        <fullName evidence="2">Uncharacterized protein</fullName>
    </submittedName>
</protein>
<proteinExistence type="predicted"/>
<accession>A0A160TP84</accession>
<gene>
    <name evidence="2" type="ORF">MGWOODY_Smn2599</name>
</gene>
<dbReference type="EMBL" id="CZQE01000390">
    <property type="protein sequence ID" value="CUS46743.1"/>
    <property type="molecule type" value="Genomic_DNA"/>
</dbReference>
<evidence type="ECO:0000256" key="1">
    <source>
        <dbReference type="SAM" id="MobiDB-lite"/>
    </source>
</evidence>